<sequence length="103" mass="11640">MTSNNIRICLTKEEPLQEIYRSCPHHLYPIGHGHRRRKSDSEAERSRNAPAVSRTAVPGDLEIQLSHYKRVGTEYRALSCVCRCLDLLIVPASAFLPACCPHQ</sequence>
<keyword evidence="3" id="KW-1185">Reference proteome</keyword>
<dbReference type="AlphaFoldDB" id="A0AA88PXS9"/>
<dbReference type="Proteomes" id="UP001187343">
    <property type="component" value="Unassembled WGS sequence"/>
</dbReference>
<evidence type="ECO:0000313" key="3">
    <source>
        <dbReference type="Proteomes" id="UP001187343"/>
    </source>
</evidence>
<organism evidence="2 3">
    <name type="scientific">Cirrhinus molitorella</name>
    <name type="common">mud carp</name>
    <dbReference type="NCBI Taxonomy" id="172907"/>
    <lineage>
        <taxon>Eukaryota</taxon>
        <taxon>Metazoa</taxon>
        <taxon>Chordata</taxon>
        <taxon>Craniata</taxon>
        <taxon>Vertebrata</taxon>
        <taxon>Euteleostomi</taxon>
        <taxon>Actinopterygii</taxon>
        <taxon>Neopterygii</taxon>
        <taxon>Teleostei</taxon>
        <taxon>Ostariophysi</taxon>
        <taxon>Cypriniformes</taxon>
        <taxon>Cyprinidae</taxon>
        <taxon>Labeoninae</taxon>
        <taxon>Labeonini</taxon>
        <taxon>Cirrhinus</taxon>
    </lineage>
</organism>
<comment type="caution">
    <text evidence="2">The sequence shown here is derived from an EMBL/GenBank/DDBJ whole genome shotgun (WGS) entry which is preliminary data.</text>
</comment>
<evidence type="ECO:0000256" key="1">
    <source>
        <dbReference type="SAM" id="MobiDB-lite"/>
    </source>
</evidence>
<protein>
    <submittedName>
        <fullName evidence="2">Uncharacterized protein</fullName>
    </submittedName>
</protein>
<reference evidence="2" key="1">
    <citation type="submission" date="2023-08" db="EMBL/GenBank/DDBJ databases">
        <title>Chromosome-level Genome Assembly of mud carp (Cirrhinus molitorella).</title>
        <authorList>
            <person name="Liu H."/>
        </authorList>
    </citation>
    <scope>NUCLEOTIDE SEQUENCE</scope>
    <source>
        <strain evidence="2">Prfri</strain>
        <tissue evidence="2">Muscle</tissue>
    </source>
</reference>
<proteinExistence type="predicted"/>
<name>A0AA88PXS9_9TELE</name>
<accession>A0AA88PXS9</accession>
<gene>
    <name evidence="2" type="ORF">Q8A67_008653</name>
</gene>
<evidence type="ECO:0000313" key="2">
    <source>
        <dbReference type="EMBL" id="KAK2900538.1"/>
    </source>
</evidence>
<dbReference type="EMBL" id="JAUYZG010000008">
    <property type="protein sequence ID" value="KAK2900538.1"/>
    <property type="molecule type" value="Genomic_DNA"/>
</dbReference>
<feature type="region of interest" description="Disordered" evidence="1">
    <location>
        <begin position="29"/>
        <end position="54"/>
    </location>
</feature>